<reference evidence="1 2" key="1">
    <citation type="submission" date="2018-03" db="EMBL/GenBank/DDBJ databases">
        <title>Mesoflavibacter sp. HG37 and Mesoflavibacter sp. HG96 sp.nov., two marine bacteria isolated from seawater of Western Pacific Ocean.</title>
        <authorList>
            <person name="Cheng H."/>
            <person name="Wu Y.-H."/>
            <person name="Guo L.-L."/>
            <person name="Xu X.-W."/>
        </authorList>
    </citation>
    <scope>NUCLEOTIDE SEQUENCE [LARGE SCALE GENOMIC DNA]</scope>
    <source>
        <strain evidence="1 2">KCTC 32269</strain>
    </source>
</reference>
<evidence type="ECO:0008006" key="3">
    <source>
        <dbReference type="Google" id="ProtNLM"/>
    </source>
</evidence>
<organism evidence="1 2">
    <name type="scientific">Aurantibacter aestuarii</name>
    <dbReference type="NCBI Taxonomy" id="1266046"/>
    <lineage>
        <taxon>Bacteria</taxon>
        <taxon>Pseudomonadati</taxon>
        <taxon>Bacteroidota</taxon>
        <taxon>Flavobacteriia</taxon>
        <taxon>Flavobacteriales</taxon>
        <taxon>Flavobacteriaceae</taxon>
        <taxon>Aurantibacter</taxon>
    </lineage>
</organism>
<gene>
    <name evidence="1" type="ORF">C7H52_03010</name>
</gene>
<dbReference type="EMBL" id="PXOQ01000007">
    <property type="protein sequence ID" value="PSG90266.1"/>
    <property type="molecule type" value="Genomic_DNA"/>
</dbReference>
<proteinExistence type="predicted"/>
<evidence type="ECO:0000313" key="1">
    <source>
        <dbReference type="EMBL" id="PSG90266.1"/>
    </source>
</evidence>
<protein>
    <recommendedName>
        <fullName evidence="3">Phytanoyl-CoA dioxygenase</fullName>
    </recommendedName>
</protein>
<dbReference type="Proteomes" id="UP000238426">
    <property type="component" value="Unassembled WGS sequence"/>
</dbReference>
<dbReference type="AlphaFoldDB" id="A0A2T1NCW6"/>
<keyword evidence="2" id="KW-1185">Reference proteome</keyword>
<dbReference type="Gene3D" id="2.60.120.620">
    <property type="entry name" value="q2cbj1_9rhob like domain"/>
    <property type="match status" value="1"/>
</dbReference>
<name>A0A2T1NCW6_9FLAO</name>
<comment type="caution">
    <text evidence="1">The sequence shown here is derived from an EMBL/GenBank/DDBJ whole genome shotgun (WGS) entry which is preliminary data.</text>
</comment>
<dbReference type="RefSeq" id="WP_106462406.1">
    <property type="nucleotide sequence ID" value="NZ_PXOQ01000007.1"/>
</dbReference>
<dbReference type="SUPFAM" id="SSF51197">
    <property type="entry name" value="Clavaminate synthase-like"/>
    <property type="match status" value="1"/>
</dbReference>
<dbReference type="OrthoDB" id="9814777at2"/>
<accession>A0A2T1NCW6</accession>
<evidence type="ECO:0000313" key="2">
    <source>
        <dbReference type="Proteomes" id="UP000238426"/>
    </source>
</evidence>
<sequence length="292" mass="33948">MIRKLINRFGSLSKIKFYYQRSVQDFDKREQISKKIASKIGKENFSGSSILDKEYNNSLNSLGFIDFGKIINIEEVNNIKKKLLGLKCCDPYRPELGDFLHKDIPSAVHVANYKRSDLAKIPEIMDIANDPEILKLTQNFLGAKPTISNINCWWSMPNKDQAEQAQFFHRDVDDYKFCKLFLYLTDVTLKSGPHVYVQNSVSSNTLTKIKRYSDKEIENHFGKENVLYFTGDKGSMFMVNTYGFHKGLLPEKEERLLLQVQYSLQDIGIEEYTPVKVKDFMYSKYINRLIVK</sequence>